<accession>A0ABQ9WKI4</accession>
<dbReference type="Proteomes" id="UP001266305">
    <property type="component" value="Unassembled WGS sequence"/>
</dbReference>
<comment type="caution">
    <text evidence="2">The sequence shown here is derived from an EMBL/GenBank/DDBJ whole genome shotgun (WGS) entry which is preliminary data.</text>
</comment>
<gene>
    <name evidence="2" type="ORF">P7K49_002850</name>
</gene>
<reference evidence="2 3" key="1">
    <citation type="submission" date="2023-05" db="EMBL/GenBank/DDBJ databases">
        <title>B98-5 Cell Line De Novo Hybrid Assembly: An Optical Mapping Approach.</title>
        <authorList>
            <person name="Kananen K."/>
            <person name="Auerbach J.A."/>
            <person name="Kautto E."/>
            <person name="Blachly J.S."/>
        </authorList>
    </citation>
    <scope>NUCLEOTIDE SEQUENCE [LARGE SCALE GENOMIC DNA]</scope>
    <source>
        <strain evidence="2">B95-8</strain>
        <tissue evidence="2">Cell line</tissue>
    </source>
</reference>
<keyword evidence="3" id="KW-1185">Reference proteome</keyword>
<evidence type="ECO:0000313" key="2">
    <source>
        <dbReference type="EMBL" id="KAK2121464.1"/>
    </source>
</evidence>
<proteinExistence type="predicted"/>
<feature type="region of interest" description="Disordered" evidence="1">
    <location>
        <begin position="32"/>
        <end position="98"/>
    </location>
</feature>
<protein>
    <submittedName>
        <fullName evidence="2">Uncharacterized protein</fullName>
    </submittedName>
</protein>
<dbReference type="EMBL" id="JASSZA010000001">
    <property type="protein sequence ID" value="KAK2121464.1"/>
    <property type="molecule type" value="Genomic_DNA"/>
</dbReference>
<name>A0ABQ9WKI4_SAGOE</name>
<sequence length="98" mass="9833">MRCPTGELNGFPRRKSIAATAAATNLGNQLTATASAADPSRDAPDDRLIGVGGAAAPRSSTTGPALTREGPTREAEGDDLTAASSAAAAGDKHYRGPR</sequence>
<organism evidence="2 3">
    <name type="scientific">Saguinus oedipus</name>
    <name type="common">Cotton-top tamarin</name>
    <name type="synonym">Oedipomidas oedipus</name>
    <dbReference type="NCBI Taxonomy" id="9490"/>
    <lineage>
        <taxon>Eukaryota</taxon>
        <taxon>Metazoa</taxon>
        <taxon>Chordata</taxon>
        <taxon>Craniata</taxon>
        <taxon>Vertebrata</taxon>
        <taxon>Euteleostomi</taxon>
        <taxon>Mammalia</taxon>
        <taxon>Eutheria</taxon>
        <taxon>Euarchontoglires</taxon>
        <taxon>Primates</taxon>
        <taxon>Haplorrhini</taxon>
        <taxon>Platyrrhini</taxon>
        <taxon>Cebidae</taxon>
        <taxon>Callitrichinae</taxon>
        <taxon>Saguinus</taxon>
    </lineage>
</organism>
<evidence type="ECO:0000256" key="1">
    <source>
        <dbReference type="SAM" id="MobiDB-lite"/>
    </source>
</evidence>
<evidence type="ECO:0000313" key="3">
    <source>
        <dbReference type="Proteomes" id="UP001266305"/>
    </source>
</evidence>
<feature type="compositionally biased region" description="Basic and acidic residues" evidence="1">
    <location>
        <begin position="39"/>
        <end position="48"/>
    </location>
</feature>